<dbReference type="Proteomes" id="UP001221898">
    <property type="component" value="Unassembled WGS sequence"/>
</dbReference>
<proteinExistence type="predicted"/>
<evidence type="ECO:0000313" key="2">
    <source>
        <dbReference type="EMBL" id="KAJ8391219.1"/>
    </source>
</evidence>
<feature type="compositionally biased region" description="Polar residues" evidence="1">
    <location>
        <begin position="78"/>
        <end position="96"/>
    </location>
</feature>
<accession>A0AAD7RVT7</accession>
<sequence>MPRDRVNGSLRGRDDKVRSGHGLVTKRKLKQTHRRVSVSPGARCLRACVWQPSGQDEPQRRSDSRTMRQLLRRGQGSAYGTAQQRLINGGQNVERF</sequence>
<feature type="compositionally biased region" description="Basic residues" evidence="1">
    <location>
        <begin position="24"/>
        <end position="36"/>
    </location>
</feature>
<evidence type="ECO:0000256" key="1">
    <source>
        <dbReference type="SAM" id="MobiDB-lite"/>
    </source>
</evidence>
<dbReference type="AlphaFoldDB" id="A0AAD7RVT7"/>
<feature type="compositionally biased region" description="Basic and acidic residues" evidence="1">
    <location>
        <begin position="1"/>
        <end position="18"/>
    </location>
</feature>
<dbReference type="EMBL" id="JAINUG010000160">
    <property type="protein sequence ID" value="KAJ8391219.1"/>
    <property type="molecule type" value="Genomic_DNA"/>
</dbReference>
<evidence type="ECO:0000313" key="3">
    <source>
        <dbReference type="Proteomes" id="UP001221898"/>
    </source>
</evidence>
<protein>
    <submittedName>
        <fullName evidence="2">Uncharacterized protein</fullName>
    </submittedName>
</protein>
<gene>
    <name evidence="2" type="ORF">AAFF_G00094860</name>
</gene>
<organism evidence="2 3">
    <name type="scientific">Aldrovandia affinis</name>
    <dbReference type="NCBI Taxonomy" id="143900"/>
    <lineage>
        <taxon>Eukaryota</taxon>
        <taxon>Metazoa</taxon>
        <taxon>Chordata</taxon>
        <taxon>Craniata</taxon>
        <taxon>Vertebrata</taxon>
        <taxon>Euteleostomi</taxon>
        <taxon>Actinopterygii</taxon>
        <taxon>Neopterygii</taxon>
        <taxon>Teleostei</taxon>
        <taxon>Notacanthiformes</taxon>
        <taxon>Halosauridae</taxon>
        <taxon>Aldrovandia</taxon>
    </lineage>
</organism>
<name>A0AAD7RVT7_9TELE</name>
<feature type="region of interest" description="Disordered" evidence="1">
    <location>
        <begin position="1"/>
        <end position="37"/>
    </location>
</feature>
<feature type="region of interest" description="Disordered" evidence="1">
    <location>
        <begin position="73"/>
        <end position="96"/>
    </location>
</feature>
<reference evidence="2" key="1">
    <citation type="journal article" date="2023" name="Science">
        <title>Genome structures resolve the early diversification of teleost fishes.</title>
        <authorList>
            <person name="Parey E."/>
            <person name="Louis A."/>
            <person name="Montfort J."/>
            <person name="Bouchez O."/>
            <person name="Roques C."/>
            <person name="Iampietro C."/>
            <person name="Lluch J."/>
            <person name="Castinel A."/>
            <person name="Donnadieu C."/>
            <person name="Desvignes T."/>
            <person name="Floi Bucao C."/>
            <person name="Jouanno E."/>
            <person name="Wen M."/>
            <person name="Mejri S."/>
            <person name="Dirks R."/>
            <person name="Jansen H."/>
            <person name="Henkel C."/>
            <person name="Chen W.J."/>
            <person name="Zahm M."/>
            <person name="Cabau C."/>
            <person name="Klopp C."/>
            <person name="Thompson A.W."/>
            <person name="Robinson-Rechavi M."/>
            <person name="Braasch I."/>
            <person name="Lecointre G."/>
            <person name="Bobe J."/>
            <person name="Postlethwait J.H."/>
            <person name="Berthelot C."/>
            <person name="Roest Crollius H."/>
            <person name="Guiguen Y."/>
        </authorList>
    </citation>
    <scope>NUCLEOTIDE SEQUENCE</scope>
    <source>
        <strain evidence="2">NC1722</strain>
    </source>
</reference>
<keyword evidence="3" id="KW-1185">Reference proteome</keyword>
<comment type="caution">
    <text evidence="2">The sequence shown here is derived from an EMBL/GenBank/DDBJ whole genome shotgun (WGS) entry which is preliminary data.</text>
</comment>